<dbReference type="PROSITE" id="PS50126">
    <property type="entry name" value="S1"/>
    <property type="match status" value="4"/>
</dbReference>
<dbReference type="Gene3D" id="2.40.50.140">
    <property type="entry name" value="Nucleic acid-binding proteins"/>
    <property type="match status" value="4"/>
</dbReference>
<accession>A0A1G2EBE2</accession>
<evidence type="ECO:0000256" key="3">
    <source>
        <dbReference type="ARBA" id="ARBA00023274"/>
    </source>
</evidence>
<dbReference type="InterPro" id="IPR003029">
    <property type="entry name" value="S1_domain"/>
</dbReference>
<gene>
    <name evidence="5" type="ORF">A3A08_02835</name>
</gene>
<dbReference type="PRINTS" id="PR00681">
    <property type="entry name" value="RIBOSOMALS1"/>
</dbReference>
<reference evidence="5 6" key="1">
    <citation type="journal article" date="2016" name="Nat. Commun.">
        <title>Thousands of microbial genomes shed light on interconnected biogeochemical processes in an aquifer system.</title>
        <authorList>
            <person name="Anantharaman K."/>
            <person name="Brown C.T."/>
            <person name="Hug L.A."/>
            <person name="Sharon I."/>
            <person name="Castelle C.J."/>
            <person name="Probst A.J."/>
            <person name="Thomas B.C."/>
            <person name="Singh A."/>
            <person name="Wilkins M.J."/>
            <person name="Karaoz U."/>
            <person name="Brodie E.L."/>
            <person name="Williams K.H."/>
            <person name="Hubbard S.S."/>
            <person name="Banfield J.F."/>
        </authorList>
    </citation>
    <scope>NUCLEOTIDE SEQUENCE [LARGE SCALE GENOMIC DNA]</scope>
</reference>
<dbReference type="InterPro" id="IPR035104">
    <property type="entry name" value="Ribosomal_protein_S1-like"/>
</dbReference>
<evidence type="ECO:0000256" key="2">
    <source>
        <dbReference type="ARBA" id="ARBA00022980"/>
    </source>
</evidence>
<dbReference type="SMART" id="SM00316">
    <property type="entry name" value="S1"/>
    <property type="match status" value="4"/>
</dbReference>
<dbReference type="GO" id="GO:0006412">
    <property type="term" value="P:translation"/>
    <property type="evidence" value="ECO:0007669"/>
    <property type="project" value="TreeGrafter"/>
</dbReference>
<evidence type="ECO:0000256" key="1">
    <source>
        <dbReference type="ARBA" id="ARBA00006767"/>
    </source>
</evidence>
<dbReference type="EMBL" id="MHMG01000024">
    <property type="protein sequence ID" value="OGZ23174.1"/>
    <property type="molecule type" value="Genomic_DNA"/>
</dbReference>
<comment type="similarity">
    <text evidence="1">Belongs to the bacterial ribosomal protein bS1 family.</text>
</comment>
<sequence>MKDLLEKNNLIKPARVGDIMEGKVINRGKSSLFLDLGPIGTGIIYGKEFLESKNKIRGLKQGDAIFAKVIDLENEEGFIEMSVKGAAAEITWDILSQKKDKGELIMVKILGANKGGLLAEISGISAFLPVSQLDSEHYPKVEGGDPQKIQQELLKFIGQELEVKIFDLKPATQEIILSEKAKKADKIKELLKNYKKDDEVAGEITGLTDFGAFVKFGEELEGLIHISELDWKIIEDPSEVVKVGQKVKAKIIDIVGDKVSLSLKALKEDPWLKIDEKYKKGDVVDGKVTKFNPFGVFVQLTPEIQGLCHISEFGSQTKMQEKVEIGKKYKFEILLIDPKEHKMSLKPVEKKE</sequence>
<evidence type="ECO:0000313" key="6">
    <source>
        <dbReference type="Proteomes" id="UP000176406"/>
    </source>
</evidence>
<feature type="domain" description="S1 motif" evidence="4">
    <location>
        <begin position="17"/>
        <end position="84"/>
    </location>
</feature>
<dbReference type="Pfam" id="PF00575">
    <property type="entry name" value="S1"/>
    <property type="match status" value="3"/>
</dbReference>
<proteinExistence type="inferred from homology"/>
<dbReference type="GO" id="GO:0003735">
    <property type="term" value="F:structural constituent of ribosome"/>
    <property type="evidence" value="ECO:0007669"/>
    <property type="project" value="TreeGrafter"/>
</dbReference>
<feature type="domain" description="S1 motif" evidence="4">
    <location>
        <begin position="197"/>
        <end position="264"/>
    </location>
</feature>
<keyword evidence="3" id="KW-0687">Ribonucleoprotein</keyword>
<protein>
    <submittedName>
        <fullName evidence="5">30S ribosomal protein S1</fullName>
    </submittedName>
</protein>
<dbReference type="SUPFAM" id="SSF50249">
    <property type="entry name" value="Nucleic acid-binding proteins"/>
    <property type="match status" value="4"/>
</dbReference>
<feature type="domain" description="S1 motif" evidence="4">
    <location>
        <begin position="102"/>
        <end position="180"/>
    </location>
</feature>
<evidence type="ECO:0000259" key="4">
    <source>
        <dbReference type="PROSITE" id="PS50126"/>
    </source>
</evidence>
<dbReference type="PANTHER" id="PTHR10724">
    <property type="entry name" value="30S RIBOSOMAL PROTEIN S1"/>
    <property type="match status" value="1"/>
</dbReference>
<name>A0A1G2EBE2_9BACT</name>
<evidence type="ECO:0000313" key="5">
    <source>
        <dbReference type="EMBL" id="OGZ23174.1"/>
    </source>
</evidence>
<organism evidence="5 6">
    <name type="scientific">Candidatus Nealsonbacteria bacterium RIFCSPLOWO2_01_FULL_41_9</name>
    <dbReference type="NCBI Taxonomy" id="1801671"/>
    <lineage>
        <taxon>Bacteria</taxon>
        <taxon>Candidatus Nealsoniibacteriota</taxon>
    </lineage>
</organism>
<dbReference type="InterPro" id="IPR050437">
    <property type="entry name" value="Ribos_protein_bS1-like"/>
</dbReference>
<dbReference type="GO" id="GO:0003729">
    <property type="term" value="F:mRNA binding"/>
    <property type="evidence" value="ECO:0007669"/>
    <property type="project" value="TreeGrafter"/>
</dbReference>
<dbReference type="GO" id="GO:0005840">
    <property type="term" value="C:ribosome"/>
    <property type="evidence" value="ECO:0007669"/>
    <property type="project" value="UniProtKB-KW"/>
</dbReference>
<keyword evidence="2 5" id="KW-0689">Ribosomal protein</keyword>
<dbReference type="Proteomes" id="UP000176406">
    <property type="component" value="Unassembled WGS sequence"/>
</dbReference>
<dbReference type="CDD" id="cd04465">
    <property type="entry name" value="S1_RPS1_repeat_ec2_hs2"/>
    <property type="match status" value="1"/>
</dbReference>
<feature type="domain" description="S1 motif" evidence="4">
    <location>
        <begin position="281"/>
        <end position="348"/>
    </location>
</feature>
<dbReference type="AlphaFoldDB" id="A0A1G2EBE2"/>
<dbReference type="PANTHER" id="PTHR10724:SF7">
    <property type="entry name" value="SMALL RIBOSOMAL SUBUNIT PROTEIN BS1C"/>
    <property type="match status" value="1"/>
</dbReference>
<comment type="caution">
    <text evidence="5">The sequence shown here is derived from an EMBL/GenBank/DDBJ whole genome shotgun (WGS) entry which is preliminary data.</text>
</comment>
<dbReference type="InterPro" id="IPR012340">
    <property type="entry name" value="NA-bd_OB-fold"/>
</dbReference>